<reference evidence="3" key="1">
    <citation type="journal article" date="2023" name="Mol. Phylogenet. Evol.">
        <title>Genome-scale phylogeny and comparative genomics of the fungal order Sordariales.</title>
        <authorList>
            <person name="Hensen N."/>
            <person name="Bonometti L."/>
            <person name="Westerberg I."/>
            <person name="Brannstrom I.O."/>
            <person name="Guillou S."/>
            <person name="Cros-Aarteil S."/>
            <person name="Calhoun S."/>
            <person name="Haridas S."/>
            <person name="Kuo A."/>
            <person name="Mondo S."/>
            <person name="Pangilinan J."/>
            <person name="Riley R."/>
            <person name="LaButti K."/>
            <person name="Andreopoulos B."/>
            <person name="Lipzen A."/>
            <person name="Chen C."/>
            <person name="Yan M."/>
            <person name="Daum C."/>
            <person name="Ng V."/>
            <person name="Clum A."/>
            <person name="Steindorff A."/>
            <person name="Ohm R.A."/>
            <person name="Martin F."/>
            <person name="Silar P."/>
            <person name="Natvig D.O."/>
            <person name="Lalanne C."/>
            <person name="Gautier V."/>
            <person name="Ament-Velasquez S.L."/>
            <person name="Kruys A."/>
            <person name="Hutchinson M.I."/>
            <person name="Powell A.J."/>
            <person name="Barry K."/>
            <person name="Miller A.N."/>
            <person name="Grigoriev I.V."/>
            <person name="Debuchy R."/>
            <person name="Gladieux P."/>
            <person name="Hiltunen Thoren M."/>
            <person name="Johannesson H."/>
        </authorList>
    </citation>
    <scope>NUCLEOTIDE SEQUENCE</scope>
    <source>
        <strain evidence="3">CBS 955.72</strain>
    </source>
</reference>
<dbReference type="Pfam" id="PF09816">
    <property type="entry name" value="EAF"/>
    <property type="match status" value="1"/>
</dbReference>
<organism evidence="3 4">
    <name type="scientific">Lasiosphaeria hispida</name>
    <dbReference type="NCBI Taxonomy" id="260671"/>
    <lineage>
        <taxon>Eukaryota</taxon>
        <taxon>Fungi</taxon>
        <taxon>Dikarya</taxon>
        <taxon>Ascomycota</taxon>
        <taxon>Pezizomycotina</taxon>
        <taxon>Sordariomycetes</taxon>
        <taxon>Sordariomycetidae</taxon>
        <taxon>Sordariales</taxon>
        <taxon>Lasiosphaeriaceae</taxon>
        <taxon>Lasiosphaeria</taxon>
    </lineage>
</organism>
<reference evidence="3" key="2">
    <citation type="submission" date="2023-06" db="EMBL/GenBank/DDBJ databases">
        <authorList>
            <consortium name="Lawrence Berkeley National Laboratory"/>
            <person name="Haridas S."/>
            <person name="Hensen N."/>
            <person name="Bonometti L."/>
            <person name="Westerberg I."/>
            <person name="Brannstrom I.O."/>
            <person name="Guillou S."/>
            <person name="Cros-Aarteil S."/>
            <person name="Calhoun S."/>
            <person name="Kuo A."/>
            <person name="Mondo S."/>
            <person name="Pangilinan J."/>
            <person name="Riley R."/>
            <person name="Labutti K."/>
            <person name="Andreopoulos B."/>
            <person name="Lipzen A."/>
            <person name="Chen C."/>
            <person name="Yanf M."/>
            <person name="Daum C."/>
            <person name="Ng V."/>
            <person name="Clum A."/>
            <person name="Steindorff A."/>
            <person name="Ohm R."/>
            <person name="Martin F."/>
            <person name="Silar P."/>
            <person name="Natvig D."/>
            <person name="Lalanne C."/>
            <person name="Gautier V."/>
            <person name="Ament-Velasquez S.L."/>
            <person name="Kruys A."/>
            <person name="Hutchinson M.I."/>
            <person name="Powell A.J."/>
            <person name="Barry K."/>
            <person name="Miller A.N."/>
            <person name="Grigoriev I.V."/>
            <person name="Debuchy R."/>
            <person name="Gladieux P."/>
            <person name="Thoren M.H."/>
            <person name="Johannesson H."/>
        </authorList>
    </citation>
    <scope>NUCLEOTIDE SEQUENCE</scope>
    <source>
        <strain evidence="3">CBS 955.72</strain>
    </source>
</reference>
<feature type="compositionally biased region" description="Pro residues" evidence="1">
    <location>
        <begin position="264"/>
        <end position="279"/>
    </location>
</feature>
<evidence type="ECO:0000313" key="3">
    <source>
        <dbReference type="EMBL" id="KAK3363600.1"/>
    </source>
</evidence>
<feature type="region of interest" description="Disordered" evidence="1">
    <location>
        <begin position="132"/>
        <end position="282"/>
    </location>
</feature>
<evidence type="ECO:0000256" key="1">
    <source>
        <dbReference type="SAM" id="MobiDB-lite"/>
    </source>
</evidence>
<feature type="region of interest" description="Disordered" evidence="1">
    <location>
        <begin position="322"/>
        <end position="348"/>
    </location>
</feature>
<keyword evidence="3" id="KW-0648">Protein biosynthesis</keyword>
<evidence type="ECO:0000259" key="2">
    <source>
        <dbReference type="Pfam" id="PF09816"/>
    </source>
</evidence>
<gene>
    <name evidence="3" type="ORF">B0T25DRAFT_49169</name>
</gene>
<dbReference type="EMBL" id="JAUIQD010000001">
    <property type="protein sequence ID" value="KAK3363600.1"/>
    <property type="molecule type" value="Genomic_DNA"/>
</dbReference>
<feature type="compositionally biased region" description="Pro residues" evidence="1">
    <location>
        <begin position="220"/>
        <end position="229"/>
    </location>
</feature>
<name>A0AAJ0MKA4_9PEZI</name>
<dbReference type="AlphaFoldDB" id="A0AAJ0MKA4"/>
<sequence length="408" mass="43672">MAAPGTVDPTKSAKYPIILSDALLGKSSKETYTGIRYNHRPALSSDTAPGTARLKKSARDGQFNLGYDDNGDKYQFSGTRTTDDGNYVLIFDPARKAFVLHRVDSLFHMNITRTPDNGNVESLRKQFPQLEVKGSGSAGSSSNNPPSATGTGKQAKGKAAEKATLAKASGASKGKESANPTPKATPKAAPKAAAKVNKNTKTEKGKPMTLTLPTMSKAPSPAPPPPAPAPTREEQKPKRRARSPVESEEEDDDDDFGLTIEYPGGPPPSSFPPAFPPAFAPTNNFSPAFPAARRFSEFVRGGHEEEDEDADAEFDDMIDLEEEDESSGAGTTFKLPSPINNAAKEIEVPERFEFVTSKDEEDAPGETDAEFEDVPDLEAELEREFLMVGNEVSGGGGHDSDSSMSEEE</sequence>
<dbReference type="GO" id="GO:0003746">
    <property type="term" value="F:translation elongation factor activity"/>
    <property type="evidence" value="ECO:0007669"/>
    <property type="project" value="UniProtKB-KW"/>
</dbReference>
<dbReference type="InterPro" id="IPR019194">
    <property type="entry name" value="Tscrpt_elong_fac_Eaf_N"/>
</dbReference>
<feature type="compositionally biased region" description="Acidic residues" evidence="1">
    <location>
        <begin position="246"/>
        <end position="256"/>
    </location>
</feature>
<protein>
    <submittedName>
        <fullName evidence="3">RNA polymerase II transcription elongation factor-domain-containing protein</fullName>
    </submittedName>
</protein>
<feature type="domain" description="Transcription elongation factor Eaf N-terminal" evidence="2">
    <location>
        <begin position="15"/>
        <end position="115"/>
    </location>
</feature>
<evidence type="ECO:0000313" key="4">
    <source>
        <dbReference type="Proteomes" id="UP001275084"/>
    </source>
</evidence>
<dbReference type="Proteomes" id="UP001275084">
    <property type="component" value="Unassembled WGS sequence"/>
</dbReference>
<comment type="caution">
    <text evidence="3">The sequence shown here is derived from an EMBL/GenBank/DDBJ whole genome shotgun (WGS) entry which is preliminary data.</text>
</comment>
<proteinExistence type="predicted"/>
<keyword evidence="4" id="KW-1185">Reference proteome</keyword>
<feature type="compositionally biased region" description="Low complexity" evidence="1">
    <location>
        <begin position="178"/>
        <end position="199"/>
    </location>
</feature>
<keyword evidence="3" id="KW-0251">Elongation factor</keyword>
<accession>A0AAJ0MKA4</accession>
<feature type="compositionally biased region" description="Low complexity" evidence="1">
    <location>
        <begin position="134"/>
        <end position="154"/>
    </location>
</feature>